<proteinExistence type="predicted"/>
<name>A0A177TAC7_9BASI</name>
<dbReference type="PROSITE" id="PS50966">
    <property type="entry name" value="ZF_SWIM"/>
    <property type="match status" value="1"/>
</dbReference>
<comment type="caution">
    <text evidence="2">The sequence shown here is derived from an EMBL/GenBank/DDBJ whole genome shotgun (WGS) entry which is preliminary data.</text>
</comment>
<dbReference type="AlphaFoldDB" id="A0A177TAC7"/>
<reference evidence="2" key="1">
    <citation type="submission" date="2016-04" db="EMBL/GenBank/DDBJ databases">
        <authorList>
            <person name="Nguyen H.D."/>
            <person name="Samba Siva P."/>
            <person name="Cullis J."/>
            <person name="Levesque C.A."/>
            <person name="Hambleton S."/>
        </authorList>
    </citation>
    <scope>NUCLEOTIDE SEQUENCE</scope>
    <source>
        <strain evidence="2">DAOMC 236416</strain>
    </source>
</reference>
<dbReference type="Proteomes" id="UP000077521">
    <property type="component" value="Unassembled WGS sequence"/>
</dbReference>
<keyword evidence="3" id="KW-1185">Reference proteome</keyword>
<evidence type="ECO:0000313" key="3">
    <source>
        <dbReference type="Proteomes" id="UP000077521"/>
    </source>
</evidence>
<evidence type="ECO:0000313" key="2">
    <source>
        <dbReference type="EMBL" id="KAE8257455.1"/>
    </source>
</evidence>
<protein>
    <submittedName>
        <fullName evidence="2">Uncharacterized protein</fullName>
    </submittedName>
</protein>
<gene>
    <name evidence="2" type="ORF">A4X13_0g2356</name>
</gene>
<organism evidence="2 3">
    <name type="scientific">Tilletia indica</name>
    <dbReference type="NCBI Taxonomy" id="43049"/>
    <lineage>
        <taxon>Eukaryota</taxon>
        <taxon>Fungi</taxon>
        <taxon>Dikarya</taxon>
        <taxon>Basidiomycota</taxon>
        <taxon>Ustilaginomycotina</taxon>
        <taxon>Exobasidiomycetes</taxon>
        <taxon>Tilletiales</taxon>
        <taxon>Tilletiaceae</taxon>
        <taxon>Tilletia</taxon>
    </lineage>
</organism>
<accession>A0A177TAC7</accession>
<evidence type="ECO:0000256" key="1">
    <source>
        <dbReference type="SAM" id="MobiDB-lite"/>
    </source>
</evidence>
<dbReference type="EMBL" id="LWDF02000110">
    <property type="protein sequence ID" value="KAE8257455.1"/>
    <property type="molecule type" value="Genomic_DNA"/>
</dbReference>
<dbReference type="InterPro" id="IPR007527">
    <property type="entry name" value="Znf_SWIM"/>
</dbReference>
<reference evidence="2" key="2">
    <citation type="journal article" date="2019" name="IMA Fungus">
        <title>Genome sequencing and comparison of five Tilletia species to identify candidate genes for the detection of regulated species infecting wheat.</title>
        <authorList>
            <person name="Nguyen H.D.T."/>
            <person name="Sultana T."/>
            <person name="Kesanakurti P."/>
            <person name="Hambleton S."/>
        </authorList>
    </citation>
    <scope>NUCLEOTIDE SEQUENCE</scope>
    <source>
        <strain evidence="2">DAOMC 236416</strain>
    </source>
</reference>
<sequence>MSMSGAVEELLKCNACHSKRPLSSFPLRADGSRRKTCSKHQKRAAVTNTWEDVAARLRIHSAAHDGGPSQSLHGDWCIDFDTCPVPISPSRSIKDVAASAHLLARAIWNASGFRFVAVNQFEGKDGLSFYYHCAQDSRIQASSTSTGKRTPADNMSAHECDSRLVLVLKSVSKIVNIRLDHIPHQPYCDRSMPPEVIEFIEARLDSTPGQIYQDLICSTEMREMAQAVTQKQVWYWWRAGTSSSWQLSPDPFESMTKALEGTMLGRDDGPEQGALAIASFCTTSPALSSASGARSPSTFVLGQEIWKEGRCCGFANYAVGLIAALRERTVEISLDATYGTNNSGHDLFGVLAELDGTGVPLMYLFMDTKDMLGDGRKIEILTASLAILNGMGIDPTFVGCDKDTAEIAAIKAVWPRAKVQLCYWHVRRALRSKLASGKKTGTNTYQPFDAAATVPDLEVCWGVPSKRRHDLQWCTCACRPDTQWDEPGRLEVPKEQSEDLINFLSRHFNIHPLFPTVSGVVLTAEQLRIRAATEAYQYCKQRGWARVWAYLWTNWYRKGEWELWARSANESIPVLKTTMICESHWRTIKHDYLHRFARPRLDHVSFVLRTRVVPTMCLRVAALLSKNTRLAMPSWRKEFVKAWDKEQVKDVSEESISHYRTCPHLWLCACEAFMGSRFLICKHLVSLVEPMSKNQLKQIQRHRQPPIWTHSSLVCRLSETACAYGHTPLPETSPAAAETEDGEVGEGGEAGEPRAEDEEEDHDGDGEVQREWEDRAEDGHDEGEGSAESVQDSFEEMLGILTDMQSLITRERRWASRPFIEAIIRTNKQNIKLLLEDKERLRRQSMALTWSSHQHPATMYLKGSSDV</sequence>
<dbReference type="InterPro" id="IPR018289">
    <property type="entry name" value="MULE_transposase_dom"/>
</dbReference>
<dbReference type="GO" id="GO:0008270">
    <property type="term" value="F:zinc ion binding"/>
    <property type="evidence" value="ECO:0007669"/>
    <property type="project" value="InterPro"/>
</dbReference>
<dbReference type="Pfam" id="PF10551">
    <property type="entry name" value="MULE"/>
    <property type="match status" value="1"/>
</dbReference>
<feature type="region of interest" description="Disordered" evidence="1">
    <location>
        <begin position="726"/>
        <end position="768"/>
    </location>
</feature>
<feature type="compositionally biased region" description="Acidic residues" evidence="1">
    <location>
        <begin position="755"/>
        <end position="764"/>
    </location>
</feature>